<dbReference type="PANTHER" id="PTHR36833:SF1">
    <property type="entry name" value="INTEGRAL MEMBRANE TRANSPORT PROTEIN"/>
    <property type="match status" value="1"/>
</dbReference>
<feature type="transmembrane region" description="Helical" evidence="1">
    <location>
        <begin position="140"/>
        <end position="167"/>
    </location>
</feature>
<dbReference type="AlphaFoldDB" id="A0A6V8LNV5"/>
<keyword evidence="1" id="KW-1133">Transmembrane helix</keyword>
<dbReference type="Proteomes" id="UP000482960">
    <property type="component" value="Unassembled WGS sequence"/>
</dbReference>
<evidence type="ECO:0000313" key="2">
    <source>
        <dbReference type="EMBL" id="GFJ96329.1"/>
    </source>
</evidence>
<evidence type="ECO:0000256" key="1">
    <source>
        <dbReference type="SAM" id="Phobius"/>
    </source>
</evidence>
<feature type="transmembrane region" description="Helical" evidence="1">
    <location>
        <begin position="23"/>
        <end position="44"/>
    </location>
</feature>
<sequence length="190" mass="20482">MRAYWILLGAALRAEVQYRANFLINVIGGICYQGVGLAFIWAVLSRFGTVGGWTLGEVAFLYAIRLTAHGLWIVPFGQLISVDEVVRQGEYDRYLVRPANPLVQLVTRRIHLTATGDLAGGVLLLAVASLQAPVDWSPAAMAFLLLAVLGGAMVELSLQLAASGLAFRLLSTMSLKFGIDAVFNEVGSYP</sequence>
<accession>A0A6V8LNV5</accession>
<comment type="caution">
    <text evidence="2">The sequence shown here is derived from an EMBL/GenBank/DDBJ whole genome shotgun (WGS) entry which is preliminary data.</text>
</comment>
<reference evidence="2 3" key="1">
    <citation type="submission" date="2020-03" db="EMBL/GenBank/DDBJ databases">
        <title>Whole genome shotgun sequence of Phytohabitans rumicis NBRC 108638.</title>
        <authorList>
            <person name="Komaki H."/>
            <person name="Tamura T."/>
        </authorList>
    </citation>
    <scope>NUCLEOTIDE SEQUENCE [LARGE SCALE GENOMIC DNA]</scope>
    <source>
        <strain evidence="2 3">NBRC 108638</strain>
    </source>
</reference>
<evidence type="ECO:0000313" key="3">
    <source>
        <dbReference type="Proteomes" id="UP000482960"/>
    </source>
</evidence>
<protein>
    <recommendedName>
        <fullName evidence="4">ABC transporter permease</fullName>
    </recommendedName>
</protein>
<name>A0A6V8LNV5_9ACTN</name>
<keyword evidence="1" id="KW-0472">Membrane</keyword>
<dbReference type="InterPro" id="IPR010390">
    <property type="entry name" value="ABC-2_transporter-like"/>
</dbReference>
<dbReference type="PANTHER" id="PTHR36833">
    <property type="entry name" value="SLR0610 PROTEIN-RELATED"/>
    <property type="match status" value="1"/>
</dbReference>
<feature type="transmembrane region" description="Helical" evidence="1">
    <location>
        <begin position="118"/>
        <end position="134"/>
    </location>
</feature>
<reference evidence="2 3" key="2">
    <citation type="submission" date="2020-03" db="EMBL/GenBank/DDBJ databases">
        <authorList>
            <person name="Ichikawa N."/>
            <person name="Kimura A."/>
            <person name="Kitahashi Y."/>
            <person name="Uohara A."/>
        </authorList>
    </citation>
    <scope>NUCLEOTIDE SEQUENCE [LARGE SCALE GENOMIC DNA]</scope>
    <source>
        <strain evidence="2 3">NBRC 108638</strain>
    </source>
</reference>
<dbReference type="EMBL" id="BLPG01000002">
    <property type="protein sequence ID" value="GFJ96329.1"/>
    <property type="molecule type" value="Genomic_DNA"/>
</dbReference>
<dbReference type="Pfam" id="PF06182">
    <property type="entry name" value="ABC2_membrane_6"/>
    <property type="match status" value="1"/>
</dbReference>
<organism evidence="2 3">
    <name type="scientific">Phytohabitans rumicis</name>
    <dbReference type="NCBI Taxonomy" id="1076125"/>
    <lineage>
        <taxon>Bacteria</taxon>
        <taxon>Bacillati</taxon>
        <taxon>Actinomycetota</taxon>
        <taxon>Actinomycetes</taxon>
        <taxon>Micromonosporales</taxon>
        <taxon>Micromonosporaceae</taxon>
    </lineage>
</organism>
<keyword evidence="1" id="KW-0812">Transmembrane</keyword>
<proteinExistence type="predicted"/>
<evidence type="ECO:0008006" key="4">
    <source>
        <dbReference type="Google" id="ProtNLM"/>
    </source>
</evidence>
<keyword evidence="3" id="KW-1185">Reference proteome</keyword>
<gene>
    <name evidence="2" type="ORF">Prum_099710</name>
</gene>